<sequence length="600" mass="66327">MVSASLFLAAFTVLQAFKAQTPRAVRARTQLKWLINTGDLASGWPPTARTDRGDAGSRCDRCKSAMPNTVTRLQMIRGGTTAVLVMPTGDGGRRCCSGTPQFSLGFVDLVHGVNNLYPAVRPFPDWRPFVDIADPLRRPDPSESDVAELVRETAAEGRSRIPFHDTSTSRYRGDGADNGDEGQCRRYRIVNVVDVFLDERGRLLWVLDTGDVGQDACFDNTPSGTDRSSFKPASADDSSPPKFFAIDVYTNRTISVVSLSRMWRPGVSCFQYIVAVYPENRIGDQFDFGTRESCANWPLIVIGDAGTNRLLVYSHCKDKFTEIVLPVEEHNDEGDGVRSTVRGTSWQRRRRKWPTPPIRDILYVVPLYPQSSQSRLLITYHGCREVYKLRLQVSVYSSPTADTTPPVTGTLTVLGRKPCRMVILGTDRRRTDVGGGFAGGGTTVYFRLENTNDIWSWDVSTARNNDCGSSAAYIDERDFRLVRVGRTCRVPVAVSAAAVVAATAGGDGDGAINKCHTLAGTTVAKQVRQLMWMLETNFVDHYAGTMDRMGVNAKLQPVDAHSDDGEQANTRLRVQPNRANGRTPRSSICRKFSDFKRQVG</sequence>
<dbReference type="OrthoDB" id="6596323at2759"/>
<dbReference type="EMBL" id="CABPRJ010001491">
    <property type="protein sequence ID" value="VVC38674.1"/>
    <property type="molecule type" value="Genomic_DNA"/>
</dbReference>
<evidence type="ECO:0008006" key="5">
    <source>
        <dbReference type="Google" id="ProtNLM"/>
    </source>
</evidence>
<protein>
    <recommendedName>
        <fullName evidence="5">Six-bladed beta-propeller, TolB-like,Major royal jelly protein/protein yellow</fullName>
    </recommendedName>
</protein>
<evidence type="ECO:0000313" key="4">
    <source>
        <dbReference type="Proteomes" id="UP000325440"/>
    </source>
</evidence>
<proteinExistence type="predicted"/>
<organism evidence="3 4">
    <name type="scientific">Cinara cedri</name>
    <dbReference type="NCBI Taxonomy" id="506608"/>
    <lineage>
        <taxon>Eukaryota</taxon>
        <taxon>Metazoa</taxon>
        <taxon>Ecdysozoa</taxon>
        <taxon>Arthropoda</taxon>
        <taxon>Hexapoda</taxon>
        <taxon>Insecta</taxon>
        <taxon>Pterygota</taxon>
        <taxon>Neoptera</taxon>
        <taxon>Paraneoptera</taxon>
        <taxon>Hemiptera</taxon>
        <taxon>Sternorrhyncha</taxon>
        <taxon>Aphidomorpha</taxon>
        <taxon>Aphidoidea</taxon>
        <taxon>Aphididae</taxon>
        <taxon>Lachninae</taxon>
        <taxon>Cinara</taxon>
    </lineage>
</organism>
<feature type="signal peptide" evidence="2">
    <location>
        <begin position="1"/>
        <end position="16"/>
    </location>
</feature>
<feature type="compositionally biased region" description="Polar residues" evidence="1">
    <location>
        <begin position="567"/>
        <end position="586"/>
    </location>
</feature>
<dbReference type="Gene3D" id="2.120.10.30">
    <property type="entry name" value="TolB, C-terminal domain"/>
    <property type="match status" value="1"/>
</dbReference>
<dbReference type="Proteomes" id="UP000325440">
    <property type="component" value="Unassembled WGS sequence"/>
</dbReference>
<gene>
    <name evidence="3" type="ORF">CINCED_3A004728</name>
</gene>
<accession>A0A5E4N260</accession>
<name>A0A5E4N260_9HEMI</name>
<feature type="chain" id="PRO_5023022171" description="Six-bladed beta-propeller, TolB-like,Major royal jelly protein/protein yellow" evidence="2">
    <location>
        <begin position="17"/>
        <end position="600"/>
    </location>
</feature>
<evidence type="ECO:0000256" key="1">
    <source>
        <dbReference type="SAM" id="MobiDB-lite"/>
    </source>
</evidence>
<evidence type="ECO:0000313" key="3">
    <source>
        <dbReference type="EMBL" id="VVC38674.1"/>
    </source>
</evidence>
<feature type="region of interest" description="Disordered" evidence="1">
    <location>
        <begin position="559"/>
        <end position="587"/>
    </location>
</feature>
<keyword evidence="2" id="KW-0732">Signal</keyword>
<reference evidence="3 4" key="1">
    <citation type="submission" date="2019-08" db="EMBL/GenBank/DDBJ databases">
        <authorList>
            <person name="Alioto T."/>
            <person name="Alioto T."/>
            <person name="Gomez Garrido J."/>
        </authorList>
    </citation>
    <scope>NUCLEOTIDE SEQUENCE [LARGE SCALE GENOMIC DNA]</scope>
</reference>
<dbReference type="InterPro" id="IPR011042">
    <property type="entry name" value="6-blade_b-propeller_TolB-like"/>
</dbReference>
<evidence type="ECO:0000256" key="2">
    <source>
        <dbReference type="SAM" id="SignalP"/>
    </source>
</evidence>
<dbReference type="AlphaFoldDB" id="A0A5E4N260"/>
<keyword evidence="4" id="KW-1185">Reference proteome</keyword>
<feature type="region of interest" description="Disordered" evidence="1">
    <location>
        <begin position="218"/>
        <end position="237"/>
    </location>
</feature>